<feature type="region of interest" description="Disordered" evidence="3">
    <location>
        <begin position="372"/>
        <end position="402"/>
    </location>
</feature>
<dbReference type="SUPFAM" id="SSF46689">
    <property type="entry name" value="Homeodomain-like"/>
    <property type="match status" value="1"/>
</dbReference>
<evidence type="ECO:0000313" key="6">
    <source>
        <dbReference type="Proteomes" id="UP000077315"/>
    </source>
</evidence>
<keyword evidence="6" id="KW-1185">Reference proteome</keyword>
<dbReference type="OrthoDB" id="2389483at2759"/>
<dbReference type="SMART" id="SM00389">
    <property type="entry name" value="HOX"/>
    <property type="match status" value="1"/>
</dbReference>
<dbReference type="PROSITE" id="PS50071">
    <property type="entry name" value="HOMEOBOX_2"/>
    <property type="match status" value="1"/>
</dbReference>
<dbReference type="InParanoid" id="A0A167NVF0"/>
<dbReference type="Proteomes" id="UP000077315">
    <property type="component" value="Unassembled WGS sequence"/>
</dbReference>
<dbReference type="InterPro" id="IPR001356">
    <property type="entry name" value="HD"/>
</dbReference>
<feature type="compositionally biased region" description="Polar residues" evidence="3">
    <location>
        <begin position="375"/>
        <end position="387"/>
    </location>
</feature>
<feature type="compositionally biased region" description="Acidic residues" evidence="3">
    <location>
        <begin position="461"/>
        <end position="473"/>
    </location>
</feature>
<keyword evidence="1 2" id="KW-0238">DNA-binding</keyword>
<dbReference type="GeneID" id="28996086"/>
<evidence type="ECO:0000259" key="4">
    <source>
        <dbReference type="PROSITE" id="PS50071"/>
    </source>
</evidence>
<dbReference type="GO" id="GO:0005634">
    <property type="term" value="C:nucleus"/>
    <property type="evidence" value="ECO:0007669"/>
    <property type="project" value="UniProtKB-SubCell"/>
</dbReference>
<feature type="domain" description="Homeobox" evidence="4">
    <location>
        <begin position="562"/>
        <end position="626"/>
    </location>
</feature>
<dbReference type="EMBL" id="KV440975">
    <property type="protein sequence ID" value="OAD76694.1"/>
    <property type="molecule type" value="Genomic_DNA"/>
</dbReference>
<feature type="DNA-binding region" description="Homeobox" evidence="1">
    <location>
        <begin position="564"/>
        <end position="627"/>
    </location>
</feature>
<feature type="compositionally biased region" description="Low complexity" evidence="3">
    <location>
        <begin position="517"/>
        <end position="533"/>
    </location>
</feature>
<proteinExistence type="predicted"/>
<keyword evidence="1 2" id="KW-0539">Nucleus</keyword>
<reference evidence="6" key="1">
    <citation type="submission" date="2015-06" db="EMBL/GenBank/DDBJ databases">
        <title>Expansion of signal transduction pathways in fungi by whole-genome duplication.</title>
        <authorList>
            <consortium name="DOE Joint Genome Institute"/>
            <person name="Corrochano L.M."/>
            <person name="Kuo A."/>
            <person name="Marcet-Houben M."/>
            <person name="Polaino S."/>
            <person name="Salamov A."/>
            <person name="Villalobos J.M."/>
            <person name="Alvarez M.I."/>
            <person name="Avalos J."/>
            <person name="Benito E.P."/>
            <person name="Benoit I."/>
            <person name="Burger G."/>
            <person name="Camino L.P."/>
            <person name="Canovas D."/>
            <person name="Cerda-Olmedo E."/>
            <person name="Cheng J.-F."/>
            <person name="Dominguez A."/>
            <person name="Elias M."/>
            <person name="Eslava A.P."/>
            <person name="Glaser F."/>
            <person name="Grimwood J."/>
            <person name="Gutierrez G."/>
            <person name="Heitman J."/>
            <person name="Henrissat B."/>
            <person name="Iturriaga E.A."/>
            <person name="Lang B.F."/>
            <person name="Lavin J.L."/>
            <person name="Lee S."/>
            <person name="Li W."/>
            <person name="Lindquist E."/>
            <person name="Lopez-Garcia S."/>
            <person name="Luque E.M."/>
            <person name="Marcos A.T."/>
            <person name="Martin J."/>
            <person name="McCluskey K."/>
            <person name="Medina H.R."/>
            <person name="Miralles-Duran A."/>
            <person name="Miyazaki A."/>
            <person name="Munoz-Torres E."/>
            <person name="Oguiza J.A."/>
            <person name="Ohm R."/>
            <person name="Olmedo M."/>
            <person name="Orejas M."/>
            <person name="Ortiz-Castellanos L."/>
            <person name="Pisabarro A.G."/>
            <person name="Rodriguez-Romero J."/>
            <person name="Ruiz-Herrera J."/>
            <person name="Ruiz-Vazquez R."/>
            <person name="Sanz C."/>
            <person name="Schackwitz W."/>
            <person name="Schmutz J."/>
            <person name="Shahriari M."/>
            <person name="Shelest E."/>
            <person name="Silva-Franco F."/>
            <person name="Soanes D."/>
            <person name="Syed K."/>
            <person name="Tagua V.G."/>
            <person name="Talbot N.J."/>
            <person name="Thon M."/>
            <person name="De vries R.P."/>
            <person name="Wiebenga A."/>
            <person name="Yadav J.S."/>
            <person name="Braun E.L."/>
            <person name="Baker S."/>
            <person name="Garre V."/>
            <person name="Horwitz B."/>
            <person name="Torres-Martinez S."/>
            <person name="Idnurm A."/>
            <person name="Herrera-Estrella A."/>
            <person name="Gabaldon T."/>
            <person name="Grigoriev I.V."/>
        </authorList>
    </citation>
    <scope>NUCLEOTIDE SEQUENCE [LARGE SCALE GENOMIC DNA]</scope>
    <source>
        <strain evidence="6">NRRL 1555(-)</strain>
    </source>
</reference>
<evidence type="ECO:0000313" key="5">
    <source>
        <dbReference type="EMBL" id="OAD76694.1"/>
    </source>
</evidence>
<evidence type="ECO:0000256" key="3">
    <source>
        <dbReference type="SAM" id="MobiDB-lite"/>
    </source>
</evidence>
<name>A0A167NVF0_PHYB8</name>
<protein>
    <submittedName>
        <fullName evidence="5">Homeodomain-like DNA binding domain-containing transcription factor</fullName>
    </submittedName>
</protein>
<evidence type="ECO:0000256" key="2">
    <source>
        <dbReference type="RuleBase" id="RU000682"/>
    </source>
</evidence>
<keyword evidence="1 2" id="KW-0371">Homeobox</keyword>
<organism evidence="5 6">
    <name type="scientific">Phycomyces blakesleeanus (strain ATCC 8743b / DSM 1359 / FGSC 10004 / NBRC 33097 / NRRL 1555)</name>
    <dbReference type="NCBI Taxonomy" id="763407"/>
    <lineage>
        <taxon>Eukaryota</taxon>
        <taxon>Fungi</taxon>
        <taxon>Fungi incertae sedis</taxon>
        <taxon>Mucoromycota</taxon>
        <taxon>Mucoromycotina</taxon>
        <taxon>Mucoromycetes</taxon>
        <taxon>Mucorales</taxon>
        <taxon>Phycomycetaceae</taxon>
        <taxon>Phycomyces</taxon>
    </lineage>
</organism>
<dbReference type="AlphaFoldDB" id="A0A167NVF0"/>
<feature type="region of interest" description="Disordered" evidence="3">
    <location>
        <begin position="460"/>
        <end position="545"/>
    </location>
</feature>
<sequence>MNKNTGCPQLYRYRISSHICFFNRCQGIPRYCFISMNRSYTMQSTAFENAQIEAYLNHTMACSGSFAIESHGPPVLSWPNVKEEPDLLNFHAETLASTSLINGGEQDNSCTRAAVPLAQILEHFPDLYDFLFHPYFPTFARLWLDFQYQTVLAKEAKYRPIVIRWLELVVVHLSKIPRSTFIPPITTKANQNLAESQGHHMLLAFFSIKERIEAMHQLLQSVENERIVIESNSLNALSNKQLNTQSHLATDPTTQQNLSQLGPGLLSCNQGPVVPCVSGSSQIPLQQTIVMANAQVKSTSAPPMTDNIVFFSPGLFQPQICSNNIYWPETCQTTSTNQLSDVTFNSMGTIQALMDSHSPLNYQYNVNESPFVESPETTCSEDSSSAPKQGPHSHPHLQNTPLSSEATVAPMKTYIQPSGIWSLPQTPSVYPSEASAFWSCPTTPGNIWCHQEGETAAISEGDQDLDENDDIHEDDGKESDYDDGSDDVDDPDYIDDDTDREMSMKKRSICNKMNEKSISIQDISNSSSSSSSSAHFPVPPSGGIASKKARISKINNAEKCLSTTRRTATSYDVTTTHYLKSVFFSIYSKREKLTKDQRRQVQEQTGLKPRNITYWFSNHKRRFQTSLKVFKQTVRMSGGRVKTYDDFLRWRKIHGLGPEVNDNEQLED</sequence>
<dbReference type="CDD" id="cd00086">
    <property type="entry name" value="homeodomain"/>
    <property type="match status" value="1"/>
</dbReference>
<dbReference type="STRING" id="763407.A0A167NVF0"/>
<dbReference type="InterPro" id="IPR009057">
    <property type="entry name" value="Homeodomain-like_sf"/>
</dbReference>
<dbReference type="VEuPathDB" id="FungiDB:PHYBLDRAFT_165213"/>
<dbReference type="Gene3D" id="1.10.10.60">
    <property type="entry name" value="Homeodomain-like"/>
    <property type="match status" value="1"/>
</dbReference>
<dbReference type="RefSeq" id="XP_018294734.1">
    <property type="nucleotide sequence ID" value="XM_018435180.1"/>
</dbReference>
<comment type="subcellular location">
    <subcellularLocation>
        <location evidence="1 2">Nucleus</location>
    </subcellularLocation>
</comment>
<gene>
    <name evidence="5" type="ORF">PHYBLDRAFT_165213</name>
</gene>
<feature type="compositionally biased region" description="Acidic residues" evidence="3">
    <location>
        <begin position="480"/>
        <end position="499"/>
    </location>
</feature>
<accession>A0A167NVF0</accession>
<dbReference type="GO" id="GO:0003677">
    <property type="term" value="F:DNA binding"/>
    <property type="evidence" value="ECO:0007669"/>
    <property type="project" value="UniProtKB-UniRule"/>
</dbReference>
<evidence type="ECO:0000256" key="1">
    <source>
        <dbReference type="PROSITE-ProRule" id="PRU00108"/>
    </source>
</evidence>
<dbReference type="Pfam" id="PF00046">
    <property type="entry name" value="Homeodomain"/>
    <property type="match status" value="1"/>
</dbReference>